<accession>A0ABS0ES96</accession>
<dbReference type="Proteomes" id="UP000657372">
    <property type="component" value="Unassembled WGS sequence"/>
</dbReference>
<dbReference type="RefSeq" id="WP_195875263.1">
    <property type="nucleotide sequence ID" value="NZ_JADOEL010000005.1"/>
</dbReference>
<dbReference type="EMBL" id="JADOEL010000005">
    <property type="protein sequence ID" value="MBF8177671.1"/>
    <property type="molecule type" value="Genomic_DNA"/>
</dbReference>
<sequence length="120" mass="13930">MMRDIDETTKADALLMEHYYWQKSYREKLGYGTAAPECRQSRSSRQWDSTAEIVDEAVTHLEMEAVDWCMDSVTPECRQAIGKEMRNREAKAQVWRSPGPVSYPEAVAMIKPLMRKKDLL</sequence>
<comment type="caution">
    <text evidence="1">The sequence shown here is derived from an EMBL/GenBank/DDBJ whole genome shotgun (WGS) entry which is preliminary data.</text>
</comment>
<organism evidence="1 2">
    <name type="scientific">Herminiimonas contaminans</name>
    <dbReference type="NCBI Taxonomy" id="1111140"/>
    <lineage>
        <taxon>Bacteria</taxon>
        <taxon>Pseudomonadati</taxon>
        <taxon>Pseudomonadota</taxon>
        <taxon>Betaproteobacteria</taxon>
        <taxon>Burkholderiales</taxon>
        <taxon>Oxalobacteraceae</taxon>
        <taxon>Herminiimonas</taxon>
    </lineage>
</organism>
<keyword evidence="2" id="KW-1185">Reference proteome</keyword>
<proteinExistence type="predicted"/>
<evidence type="ECO:0000313" key="1">
    <source>
        <dbReference type="EMBL" id="MBF8177671.1"/>
    </source>
</evidence>
<gene>
    <name evidence="1" type="ORF">IXC47_08265</name>
</gene>
<reference evidence="1 2" key="1">
    <citation type="submission" date="2020-11" db="EMBL/GenBank/DDBJ databases">
        <title>WGS of Herminiimonas contaminans strain Marseille-Q4544 isolated from planarians Schmidtea mediterranea.</title>
        <authorList>
            <person name="Kangale L."/>
        </authorList>
    </citation>
    <scope>NUCLEOTIDE SEQUENCE [LARGE SCALE GENOMIC DNA]</scope>
    <source>
        <strain evidence="1 2">Marseille-Q4544</strain>
    </source>
</reference>
<protein>
    <submittedName>
        <fullName evidence="1">Uncharacterized protein</fullName>
    </submittedName>
</protein>
<evidence type="ECO:0000313" key="2">
    <source>
        <dbReference type="Proteomes" id="UP000657372"/>
    </source>
</evidence>
<name>A0ABS0ES96_9BURK</name>